<dbReference type="RefSeq" id="WP_377127840.1">
    <property type="nucleotide sequence ID" value="NZ_JBHUHN010000001.1"/>
</dbReference>
<reference evidence="4" key="1">
    <citation type="journal article" date="2019" name="Int. J. Syst. Evol. Microbiol.">
        <title>The Global Catalogue of Microorganisms (GCM) 10K type strain sequencing project: providing services to taxonomists for standard genome sequencing and annotation.</title>
        <authorList>
            <consortium name="The Broad Institute Genomics Platform"/>
            <consortium name="The Broad Institute Genome Sequencing Center for Infectious Disease"/>
            <person name="Wu L."/>
            <person name="Ma J."/>
        </authorList>
    </citation>
    <scope>NUCLEOTIDE SEQUENCE [LARGE SCALE GENOMIC DNA]</scope>
    <source>
        <strain evidence="4">KCTC 52232</strain>
    </source>
</reference>
<dbReference type="InterPro" id="IPR000700">
    <property type="entry name" value="PAS-assoc_C"/>
</dbReference>
<keyword evidence="1" id="KW-0175">Coiled coil</keyword>
<dbReference type="InterPro" id="IPR035965">
    <property type="entry name" value="PAS-like_dom_sf"/>
</dbReference>
<dbReference type="EMBL" id="JBHUON010000014">
    <property type="protein sequence ID" value="MFD2865465.1"/>
    <property type="molecule type" value="Genomic_DNA"/>
</dbReference>
<dbReference type="SMART" id="SM00086">
    <property type="entry name" value="PAC"/>
    <property type="match status" value="1"/>
</dbReference>
<organism evidence="3 4">
    <name type="scientific">Mucilaginibacter antarcticus</name>
    <dbReference type="NCBI Taxonomy" id="1855725"/>
    <lineage>
        <taxon>Bacteria</taxon>
        <taxon>Pseudomonadati</taxon>
        <taxon>Bacteroidota</taxon>
        <taxon>Sphingobacteriia</taxon>
        <taxon>Sphingobacteriales</taxon>
        <taxon>Sphingobacteriaceae</taxon>
        <taxon>Mucilaginibacter</taxon>
    </lineage>
</organism>
<dbReference type="Gene3D" id="2.10.70.100">
    <property type="match status" value="1"/>
</dbReference>
<evidence type="ECO:0000313" key="3">
    <source>
        <dbReference type="EMBL" id="MFD2865465.1"/>
    </source>
</evidence>
<dbReference type="InterPro" id="IPR000014">
    <property type="entry name" value="PAS"/>
</dbReference>
<evidence type="ECO:0000259" key="2">
    <source>
        <dbReference type="PROSITE" id="PS50113"/>
    </source>
</evidence>
<accession>A0ABW5XNV1</accession>
<evidence type="ECO:0000313" key="4">
    <source>
        <dbReference type="Proteomes" id="UP001597601"/>
    </source>
</evidence>
<dbReference type="Gene3D" id="3.30.450.20">
    <property type="entry name" value="PAS domain"/>
    <property type="match status" value="1"/>
</dbReference>
<keyword evidence="4" id="KW-1185">Reference proteome</keyword>
<dbReference type="InterPro" id="IPR013655">
    <property type="entry name" value="PAS_fold_3"/>
</dbReference>
<feature type="domain" description="PAC" evidence="2">
    <location>
        <begin position="27"/>
        <end position="80"/>
    </location>
</feature>
<name>A0ABW5XNV1_9SPHI</name>
<sequence>MQEKYLFSGNFVYIDDFFIKESSNGDYDVKYRTIGAEDGTIRWVRAKGKVLFNEEDQPVRFIGSVLDITQNKSYEQELQAINEEMVTSNEELTASNVELLRTKSDLQELSNQLATSEERFRHMVQEAPVAINVLRGKDLIIESAKNMMVALIGKKWEDIKGKSY</sequence>
<protein>
    <submittedName>
        <fullName evidence="3">PAS domain S-box protein</fullName>
    </submittedName>
</protein>
<dbReference type="Pfam" id="PF08447">
    <property type="entry name" value="PAS_3"/>
    <property type="match status" value="1"/>
</dbReference>
<dbReference type="InterPro" id="IPR001610">
    <property type="entry name" value="PAC"/>
</dbReference>
<dbReference type="Proteomes" id="UP001597601">
    <property type="component" value="Unassembled WGS sequence"/>
</dbReference>
<gene>
    <name evidence="3" type="ORF">ACFSYC_12260</name>
</gene>
<comment type="caution">
    <text evidence="3">The sequence shown here is derived from an EMBL/GenBank/DDBJ whole genome shotgun (WGS) entry which is preliminary data.</text>
</comment>
<proteinExistence type="predicted"/>
<dbReference type="SUPFAM" id="SSF55785">
    <property type="entry name" value="PYP-like sensor domain (PAS domain)"/>
    <property type="match status" value="1"/>
</dbReference>
<evidence type="ECO:0000256" key="1">
    <source>
        <dbReference type="SAM" id="Coils"/>
    </source>
</evidence>
<dbReference type="PROSITE" id="PS50113">
    <property type="entry name" value="PAC"/>
    <property type="match status" value="1"/>
</dbReference>
<dbReference type="NCBIfam" id="TIGR00229">
    <property type="entry name" value="sensory_box"/>
    <property type="match status" value="1"/>
</dbReference>
<feature type="coiled-coil region" evidence="1">
    <location>
        <begin position="71"/>
        <end position="126"/>
    </location>
</feature>